<dbReference type="EMBL" id="MEZZ01000009">
    <property type="protein sequence ID" value="OGD69302.1"/>
    <property type="molecule type" value="Genomic_DNA"/>
</dbReference>
<dbReference type="AlphaFoldDB" id="A0A1F5EPH8"/>
<protein>
    <recommendedName>
        <fullName evidence="3">HTH arsR-type domain-containing protein</fullName>
    </recommendedName>
</protein>
<sequence>METLGKLFDSTARVKVMKLFLSNEDKTFDNEDLVKRTKTALPTLRKELSLLEKAGFLKKRVFYKEIEVKIPKTKKKPAVVKIVKKKANGWGINEKFQYLAPLHSLLVDMTSFTSSSILKNLSGAGKLKLVLVSGAFIQNSESRVDILVVGDNIQTSRVDRAVGILESEIGKELRYVVLRTDDFNYRLNIYDKLVRDILDTPHQKIVNRLGI</sequence>
<reference evidence="1 2" key="1">
    <citation type="journal article" date="2016" name="Nat. Commun.">
        <title>Thousands of microbial genomes shed light on interconnected biogeochemical processes in an aquifer system.</title>
        <authorList>
            <person name="Anantharaman K."/>
            <person name="Brown C.T."/>
            <person name="Hug L.A."/>
            <person name="Sharon I."/>
            <person name="Castelle C.J."/>
            <person name="Probst A.J."/>
            <person name="Thomas B.C."/>
            <person name="Singh A."/>
            <person name="Wilkins M.J."/>
            <person name="Karaoz U."/>
            <person name="Brodie E.L."/>
            <person name="Williams K.H."/>
            <person name="Hubbard S.S."/>
            <person name="Banfield J.F."/>
        </authorList>
    </citation>
    <scope>NUCLEOTIDE SEQUENCE [LARGE SCALE GENOMIC DNA]</scope>
</reference>
<organism evidence="1 2">
    <name type="scientific">Candidatus Campbellbacteria bacterium RIFCSPHIGHO2_01_FULL_34_10</name>
    <dbReference type="NCBI Taxonomy" id="1797577"/>
    <lineage>
        <taxon>Bacteria</taxon>
        <taxon>Candidatus Campbelliibacteriota</taxon>
    </lineage>
</organism>
<evidence type="ECO:0000313" key="1">
    <source>
        <dbReference type="EMBL" id="OGD69302.1"/>
    </source>
</evidence>
<gene>
    <name evidence="1" type="ORF">A2811_00315</name>
</gene>
<evidence type="ECO:0008006" key="3">
    <source>
        <dbReference type="Google" id="ProtNLM"/>
    </source>
</evidence>
<proteinExistence type="predicted"/>
<dbReference type="Proteomes" id="UP000186670">
    <property type="component" value="Unassembled WGS sequence"/>
</dbReference>
<accession>A0A1F5EPH8</accession>
<evidence type="ECO:0000313" key="2">
    <source>
        <dbReference type="Proteomes" id="UP000186670"/>
    </source>
</evidence>
<name>A0A1F5EPH8_9BACT</name>
<comment type="caution">
    <text evidence="1">The sequence shown here is derived from an EMBL/GenBank/DDBJ whole genome shotgun (WGS) entry which is preliminary data.</text>
</comment>